<feature type="compositionally biased region" description="Basic residues" evidence="4">
    <location>
        <begin position="367"/>
        <end position="380"/>
    </location>
</feature>
<evidence type="ECO:0000256" key="1">
    <source>
        <dbReference type="ARBA" id="ARBA00004496"/>
    </source>
</evidence>
<dbReference type="InterPro" id="IPR035897">
    <property type="entry name" value="Toll_tir_struct_dom_sf"/>
</dbReference>
<keyword evidence="3" id="KW-0395">Inflammatory response</keyword>
<dbReference type="GO" id="GO:0008063">
    <property type="term" value="P:Toll signaling pathway"/>
    <property type="evidence" value="ECO:0007669"/>
    <property type="project" value="TreeGrafter"/>
</dbReference>
<dbReference type="GO" id="GO:0045087">
    <property type="term" value="P:innate immune response"/>
    <property type="evidence" value="ECO:0007669"/>
    <property type="project" value="TreeGrafter"/>
</dbReference>
<dbReference type="Proteomes" id="UP001168821">
    <property type="component" value="Unassembled WGS sequence"/>
</dbReference>
<dbReference type="GO" id="GO:0034142">
    <property type="term" value="P:toll-like receptor 4 signaling pathway"/>
    <property type="evidence" value="ECO:0007669"/>
    <property type="project" value="TreeGrafter"/>
</dbReference>
<comment type="caution">
    <text evidence="7">The sequence shown here is derived from an EMBL/GenBank/DDBJ whole genome shotgun (WGS) entry which is preliminary data.</text>
</comment>
<dbReference type="PANTHER" id="PTHR15079">
    <property type="entry name" value="MYD88"/>
    <property type="match status" value="1"/>
</dbReference>
<dbReference type="InterPro" id="IPR000157">
    <property type="entry name" value="TIR_dom"/>
</dbReference>
<dbReference type="InterPro" id="IPR011029">
    <property type="entry name" value="DEATH-like_dom_sf"/>
</dbReference>
<dbReference type="SUPFAM" id="SSF47986">
    <property type="entry name" value="DEATH domain"/>
    <property type="match status" value="1"/>
</dbReference>
<evidence type="ECO:0000256" key="2">
    <source>
        <dbReference type="ARBA" id="ARBA00022490"/>
    </source>
</evidence>
<evidence type="ECO:0000313" key="8">
    <source>
        <dbReference type="Proteomes" id="UP001168821"/>
    </source>
</evidence>
<dbReference type="GO" id="GO:0070976">
    <property type="term" value="F:TIR domain binding"/>
    <property type="evidence" value="ECO:0007669"/>
    <property type="project" value="InterPro"/>
</dbReference>
<reference evidence="7" key="1">
    <citation type="journal article" date="2023" name="G3 (Bethesda)">
        <title>Whole genome assemblies of Zophobas morio and Tenebrio molitor.</title>
        <authorList>
            <person name="Kaur S."/>
            <person name="Stinson S.A."/>
            <person name="diCenzo G.C."/>
        </authorList>
    </citation>
    <scope>NUCLEOTIDE SEQUENCE</scope>
    <source>
        <strain evidence="7">QUZm001</strain>
    </source>
</reference>
<feature type="compositionally biased region" description="Polar residues" evidence="4">
    <location>
        <begin position="327"/>
        <end position="339"/>
    </location>
</feature>
<dbReference type="EMBL" id="JALNTZ010000002">
    <property type="protein sequence ID" value="KAJ3661221.1"/>
    <property type="molecule type" value="Genomic_DNA"/>
</dbReference>
<keyword evidence="2" id="KW-0963">Cytoplasm</keyword>
<dbReference type="GO" id="GO:0035325">
    <property type="term" value="F:Toll-like receptor binding"/>
    <property type="evidence" value="ECO:0007669"/>
    <property type="project" value="TreeGrafter"/>
</dbReference>
<evidence type="ECO:0000259" key="5">
    <source>
        <dbReference type="PROSITE" id="PS50017"/>
    </source>
</evidence>
<evidence type="ECO:0000259" key="6">
    <source>
        <dbReference type="PROSITE" id="PS50104"/>
    </source>
</evidence>
<evidence type="ECO:0000313" key="7">
    <source>
        <dbReference type="EMBL" id="KAJ3661221.1"/>
    </source>
</evidence>
<dbReference type="GO" id="GO:0005737">
    <property type="term" value="C:cytoplasm"/>
    <property type="evidence" value="ECO:0007669"/>
    <property type="project" value="UniProtKB-SubCell"/>
</dbReference>
<evidence type="ECO:0000256" key="3">
    <source>
        <dbReference type="ARBA" id="ARBA00023198"/>
    </source>
</evidence>
<dbReference type="PANTHER" id="PTHR15079:SF3">
    <property type="entry name" value="MYELOID DIFFERENTIATION PRIMARY RESPONSE PROTEIN MYD88"/>
    <property type="match status" value="1"/>
</dbReference>
<feature type="domain" description="TIR" evidence="6">
    <location>
        <begin position="150"/>
        <end position="281"/>
    </location>
</feature>
<dbReference type="InterPro" id="IPR017281">
    <property type="entry name" value="Myelin_different_resp_MyD88"/>
</dbReference>
<sequence>MEKTNDPRDIPIKALRPKTKGLISDLLNPQTFISTPDGIMRNWQGLAGLCKINGNYEASLVNNPDPTSKVLNLWQTQDPDDSTIKQFILFLEEMDRFDVVADIDELIDEDIRIYRENPQRPVVKPVSLEADKYIITTHDVETICQGRPLENYDAFLLYDEDDSDFAIQVLETMEKDYNMRLCCKGHLLGGGLEMDKVITLITQRCNRVVVILSDTLFKSSVNDYLVRFTQAFGIASDTDRKIVPIAYKDVTIQSVHIGNTYILNYKRMLYFNFWDRLRDSIRVGDIDKMKLARSKPDKETTKSAVNANNDYELKPLHQAVQLNNLDAINRPPSNLSTSADSKEEKKSGLFKMLKEHLKKEKNNSVKQKAKKNKQFYKKHIKEATTVAN</sequence>
<dbReference type="Pfam" id="PF00531">
    <property type="entry name" value="Death"/>
    <property type="match status" value="1"/>
</dbReference>
<feature type="compositionally biased region" description="Basic and acidic residues" evidence="4">
    <location>
        <begin position="340"/>
        <end position="363"/>
    </location>
</feature>
<dbReference type="PROSITE" id="PS50017">
    <property type="entry name" value="DEATH_DOMAIN"/>
    <property type="match status" value="1"/>
</dbReference>
<name>A0AA38MM25_9CUCU</name>
<feature type="domain" description="Death" evidence="5">
    <location>
        <begin position="42"/>
        <end position="107"/>
    </location>
</feature>
<comment type="subcellular location">
    <subcellularLocation>
        <location evidence="1">Cytoplasm</location>
    </subcellularLocation>
</comment>
<evidence type="ECO:0000256" key="4">
    <source>
        <dbReference type="SAM" id="MobiDB-lite"/>
    </source>
</evidence>
<dbReference type="InterPro" id="IPR000488">
    <property type="entry name" value="Death_dom"/>
</dbReference>
<dbReference type="GO" id="GO:0002755">
    <property type="term" value="P:MyD88-dependent toll-like receptor signaling pathway"/>
    <property type="evidence" value="ECO:0007669"/>
    <property type="project" value="InterPro"/>
</dbReference>
<gene>
    <name evidence="7" type="ORF">Zmor_005628</name>
</gene>
<keyword evidence="8" id="KW-1185">Reference proteome</keyword>
<accession>A0AA38MM25</accession>
<evidence type="ECO:0008006" key="9">
    <source>
        <dbReference type="Google" id="ProtNLM"/>
    </source>
</evidence>
<dbReference type="GO" id="GO:0005886">
    <property type="term" value="C:plasma membrane"/>
    <property type="evidence" value="ECO:0007669"/>
    <property type="project" value="TreeGrafter"/>
</dbReference>
<dbReference type="PROSITE" id="PS50104">
    <property type="entry name" value="TIR"/>
    <property type="match status" value="1"/>
</dbReference>
<dbReference type="AlphaFoldDB" id="A0AA38MM25"/>
<protein>
    <recommendedName>
        <fullName evidence="9">Myeloid differentiation primary response protein MyD88</fullName>
    </recommendedName>
</protein>
<organism evidence="7 8">
    <name type="scientific">Zophobas morio</name>
    <dbReference type="NCBI Taxonomy" id="2755281"/>
    <lineage>
        <taxon>Eukaryota</taxon>
        <taxon>Metazoa</taxon>
        <taxon>Ecdysozoa</taxon>
        <taxon>Arthropoda</taxon>
        <taxon>Hexapoda</taxon>
        <taxon>Insecta</taxon>
        <taxon>Pterygota</taxon>
        <taxon>Neoptera</taxon>
        <taxon>Endopterygota</taxon>
        <taxon>Coleoptera</taxon>
        <taxon>Polyphaga</taxon>
        <taxon>Cucujiformia</taxon>
        <taxon>Tenebrionidae</taxon>
        <taxon>Zophobas</taxon>
    </lineage>
</organism>
<proteinExistence type="predicted"/>
<dbReference type="Gene3D" id="1.10.533.10">
    <property type="entry name" value="Death Domain, Fas"/>
    <property type="match status" value="1"/>
</dbReference>
<dbReference type="GO" id="GO:0050830">
    <property type="term" value="P:defense response to Gram-positive bacterium"/>
    <property type="evidence" value="ECO:0007669"/>
    <property type="project" value="TreeGrafter"/>
</dbReference>
<feature type="region of interest" description="Disordered" evidence="4">
    <location>
        <begin position="327"/>
        <end position="388"/>
    </location>
</feature>
<dbReference type="GO" id="GO:0043123">
    <property type="term" value="P:positive regulation of canonical NF-kappaB signal transduction"/>
    <property type="evidence" value="ECO:0007669"/>
    <property type="project" value="InterPro"/>
</dbReference>
<dbReference type="SUPFAM" id="SSF52200">
    <property type="entry name" value="Toll/Interleukin receptor TIR domain"/>
    <property type="match status" value="1"/>
</dbReference>
<dbReference type="Gene3D" id="3.40.50.10140">
    <property type="entry name" value="Toll/interleukin-1 receptor homology (TIR) domain"/>
    <property type="match status" value="1"/>
</dbReference>